<feature type="region of interest" description="Disordered" evidence="1">
    <location>
        <begin position="1"/>
        <end position="32"/>
    </location>
</feature>
<comment type="caution">
    <text evidence="2">The sequence shown here is derived from an EMBL/GenBank/DDBJ whole genome shotgun (WGS) entry which is preliminary data.</text>
</comment>
<dbReference type="InterPro" id="IPR039460">
    <property type="entry name" value="SUPT7L/Spt7"/>
</dbReference>
<name>A0ABD1EXC4_HYPHA</name>
<accession>A0ABD1EXC4</accession>
<protein>
    <recommendedName>
        <fullName evidence="4">STAGA complex 65 subunit gamma</fullName>
    </recommendedName>
</protein>
<organism evidence="2 3">
    <name type="scientific">Hypothenemus hampei</name>
    <name type="common">Coffee berry borer</name>
    <dbReference type="NCBI Taxonomy" id="57062"/>
    <lineage>
        <taxon>Eukaryota</taxon>
        <taxon>Metazoa</taxon>
        <taxon>Ecdysozoa</taxon>
        <taxon>Arthropoda</taxon>
        <taxon>Hexapoda</taxon>
        <taxon>Insecta</taxon>
        <taxon>Pterygota</taxon>
        <taxon>Neoptera</taxon>
        <taxon>Endopterygota</taxon>
        <taxon>Coleoptera</taxon>
        <taxon>Polyphaga</taxon>
        <taxon>Cucujiformia</taxon>
        <taxon>Curculionidae</taxon>
        <taxon>Scolytinae</taxon>
        <taxon>Hypothenemus</taxon>
    </lineage>
</organism>
<keyword evidence="3" id="KW-1185">Reference proteome</keyword>
<proteinExistence type="predicted"/>
<dbReference type="AlphaFoldDB" id="A0ABD1EXC4"/>
<sequence length="270" mass="31031">MSDSDNESNLVVQHWGEIPNRVPEDEEESKNVPDISEVIRKSMNHSCLEQFQDDENIMQIQDFNLNSTDPHVLYAIQLHKWMNNMVETIKSAEIASESNIMLPEDAKIPIPKTPNEILEFRRKLLKAKKHNMELKKIEMVDVPELSESMVKQLLVKCVALMTAHIGFEDSYQSVLDVLVDVLDQFFVKICDRFTQALHEEEDLNAGGFANVLERVLVEMGFGGVSGLHNYYQNRVVKYVRKLEKRCQVLEKEYLSLLIPKAESPIEQIGS</sequence>
<dbReference type="Proteomes" id="UP001566132">
    <property type="component" value="Unassembled WGS sequence"/>
</dbReference>
<evidence type="ECO:0000313" key="2">
    <source>
        <dbReference type="EMBL" id="KAL1505339.1"/>
    </source>
</evidence>
<dbReference type="PANTHER" id="PTHR28598:SF1">
    <property type="entry name" value="STAGA COMPLEX 65 SUBUNIT GAMMA"/>
    <property type="match status" value="1"/>
</dbReference>
<evidence type="ECO:0000256" key="1">
    <source>
        <dbReference type="SAM" id="MobiDB-lite"/>
    </source>
</evidence>
<evidence type="ECO:0000313" key="3">
    <source>
        <dbReference type="Proteomes" id="UP001566132"/>
    </source>
</evidence>
<dbReference type="EMBL" id="JBDJPC010000004">
    <property type="protein sequence ID" value="KAL1505339.1"/>
    <property type="molecule type" value="Genomic_DNA"/>
</dbReference>
<dbReference type="PANTHER" id="PTHR28598">
    <property type="entry name" value="STAGA COMPLEX 65 SUBUNIT GAMMA"/>
    <property type="match status" value="1"/>
</dbReference>
<gene>
    <name evidence="2" type="ORF">ABEB36_004928</name>
</gene>
<evidence type="ECO:0008006" key="4">
    <source>
        <dbReference type="Google" id="ProtNLM"/>
    </source>
</evidence>
<reference evidence="2 3" key="1">
    <citation type="submission" date="2024-05" db="EMBL/GenBank/DDBJ databases">
        <title>Genetic variation in Jamaican populations of the coffee berry borer (Hypothenemus hampei).</title>
        <authorList>
            <person name="Errbii M."/>
            <person name="Myrie A."/>
        </authorList>
    </citation>
    <scope>NUCLEOTIDE SEQUENCE [LARGE SCALE GENOMIC DNA]</scope>
    <source>
        <strain evidence="2">JA-Hopewell-2020-01-JO</strain>
        <tissue evidence="2">Whole body</tissue>
    </source>
</reference>
<dbReference type="InterPro" id="IPR009072">
    <property type="entry name" value="Histone-fold"/>
</dbReference>
<dbReference type="Gene3D" id="1.10.20.10">
    <property type="entry name" value="Histone, subunit A"/>
    <property type="match status" value="1"/>
</dbReference>